<organism evidence="1 2">
    <name type="scientific">Geoanaerobacter pelophilus</name>
    <dbReference type="NCBI Taxonomy" id="60036"/>
    <lineage>
        <taxon>Bacteria</taxon>
        <taxon>Pseudomonadati</taxon>
        <taxon>Thermodesulfobacteriota</taxon>
        <taxon>Desulfuromonadia</taxon>
        <taxon>Geobacterales</taxon>
        <taxon>Geobacteraceae</taxon>
        <taxon>Geoanaerobacter</taxon>
    </lineage>
</organism>
<dbReference type="Proteomes" id="UP000194153">
    <property type="component" value="Unassembled WGS sequence"/>
</dbReference>
<reference evidence="2" key="1">
    <citation type="submission" date="2017-05" db="EMBL/GenBank/DDBJ databases">
        <title>Draft genome sequence of Geobacter pelophilus, a iron(III)-reducing bacteria.</title>
        <authorList>
            <person name="Aoyagi T."/>
            <person name="Koike H."/>
            <person name="Morita T."/>
            <person name="Sato Y."/>
            <person name="Habe H."/>
            <person name="Hori T."/>
        </authorList>
    </citation>
    <scope>NUCLEOTIDE SEQUENCE [LARGE SCALE GENOMIC DNA]</scope>
    <source>
        <strain evidence="2">Drf2</strain>
    </source>
</reference>
<protein>
    <submittedName>
        <fullName evidence="1">Uncharacterized protein</fullName>
    </submittedName>
</protein>
<name>A0ABQ0MIZ4_9BACT</name>
<comment type="caution">
    <text evidence="1">The sequence shown here is derived from an EMBL/GenBank/DDBJ whole genome shotgun (WGS) entry which is preliminary data.</text>
</comment>
<dbReference type="EMBL" id="BDQG01000001">
    <property type="protein sequence ID" value="GAW67045.1"/>
    <property type="molecule type" value="Genomic_DNA"/>
</dbReference>
<accession>A0ABQ0MIZ4</accession>
<sequence>MPEEILLRLGVCLLHRTVPAEGESAPAAQCRKWLPKRQHPQGPNYCNRN</sequence>
<evidence type="ECO:0000313" key="2">
    <source>
        <dbReference type="Proteomes" id="UP000194153"/>
    </source>
</evidence>
<proteinExistence type="predicted"/>
<gene>
    <name evidence="1" type="ORF">GPEL0_01f2669</name>
</gene>
<keyword evidence="2" id="KW-1185">Reference proteome</keyword>
<evidence type="ECO:0000313" key="1">
    <source>
        <dbReference type="EMBL" id="GAW67045.1"/>
    </source>
</evidence>